<comment type="caution">
    <text evidence="1">The sequence shown here is derived from an EMBL/GenBank/DDBJ whole genome shotgun (WGS) entry which is preliminary data.</text>
</comment>
<accession>A0ACB8SA69</accession>
<feature type="non-terminal residue" evidence="1">
    <location>
        <position position="108"/>
    </location>
</feature>
<dbReference type="Proteomes" id="UP000814033">
    <property type="component" value="Unassembled WGS sequence"/>
</dbReference>
<organism evidence="1 2">
    <name type="scientific">Auriscalpium vulgare</name>
    <dbReference type="NCBI Taxonomy" id="40419"/>
    <lineage>
        <taxon>Eukaryota</taxon>
        <taxon>Fungi</taxon>
        <taxon>Dikarya</taxon>
        <taxon>Basidiomycota</taxon>
        <taxon>Agaricomycotina</taxon>
        <taxon>Agaricomycetes</taxon>
        <taxon>Russulales</taxon>
        <taxon>Auriscalpiaceae</taxon>
        <taxon>Auriscalpium</taxon>
    </lineage>
</organism>
<evidence type="ECO:0000313" key="1">
    <source>
        <dbReference type="EMBL" id="KAI0053389.1"/>
    </source>
</evidence>
<proteinExistence type="predicted"/>
<protein>
    <submittedName>
        <fullName evidence="1">Uncharacterized protein</fullName>
    </submittedName>
</protein>
<keyword evidence="2" id="KW-1185">Reference proteome</keyword>
<name>A0ACB8SA69_9AGAM</name>
<sequence length="108" mass="11834">MPSALSVTSLDLVRYGCLPVSLSWLKATTVELLMDQEGFRTVQPIFQLVGYSGPSGAQASISQHLASARADFMPTKRQSFVFHYAALDTPPVLRRLMINGDASHDYTS</sequence>
<dbReference type="EMBL" id="MU275840">
    <property type="protein sequence ID" value="KAI0053389.1"/>
    <property type="molecule type" value="Genomic_DNA"/>
</dbReference>
<reference evidence="1" key="2">
    <citation type="journal article" date="2022" name="New Phytol.">
        <title>Evolutionary transition to the ectomycorrhizal habit in the genomes of a hyperdiverse lineage of mushroom-forming fungi.</title>
        <authorList>
            <person name="Looney B."/>
            <person name="Miyauchi S."/>
            <person name="Morin E."/>
            <person name="Drula E."/>
            <person name="Courty P.E."/>
            <person name="Kohler A."/>
            <person name="Kuo A."/>
            <person name="LaButti K."/>
            <person name="Pangilinan J."/>
            <person name="Lipzen A."/>
            <person name="Riley R."/>
            <person name="Andreopoulos W."/>
            <person name="He G."/>
            <person name="Johnson J."/>
            <person name="Nolan M."/>
            <person name="Tritt A."/>
            <person name="Barry K.W."/>
            <person name="Grigoriev I.V."/>
            <person name="Nagy L.G."/>
            <person name="Hibbett D."/>
            <person name="Henrissat B."/>
            <person name="Matheny P.B."/>
            <person name="Labbe J."/>
            <person name="Martin F.M."/>
        </authorList>
    </citation>
    <scope>NUCLEOTIDE SEQUENCE</scope>
    <source>
        <strain evidence="1">FP105234-sp</strain>
    </source>
</reference>
<reference evidence="1" key="1">
    <citation type="submission" date="2021-02" db="EMBL/GenBank/DDBJ databases">
        <authorList>
            <consortium name="DOE Joint Genome Institute"/>
            <person name="Ahrendt S."/>
            <person name="Looney B.P."/>
            <person name="Miyauchi S."/>
            <person name="Morin E."/>
            <person name="Drula E."/>
            <person name="Courty P.E."/>
            <person name="Chicoki N."/>
            <person name="Fauchery L."/>
            <person name="Kohler A."/>
            <person name="Kuo A."/>
            <person name="Labutti K."/>
            <person name="Pangilinan J."/>
            <person name="Lipzen A."/>
            <person name="Riley R."/>
            <person name="Andreopoulos W."/>
            <person name="He G."/>
            <person name="Johnson J."/>
            <person name="Barry K.W."/>
            <person name="Grigoriev I.V."/>
            <person name="Nagy L."/>
            <person name="Hibbett D."/>
            <person name="Henrissat B."/>
            <person name="Matheny P.B."/>
            <person name="Labbe J."/>
            <person name="Martin F."/>
        </authorList>
    </citation>
    <scope>NUCLEOTIDE SEQUENCE</scope>
    <source>
        <strain evidence="1">FP105234-sp</strain>
    </source>
</reference>
<evidence type="ECO:0000313" key="2">
    <source>
        <dbReference type="Proteomes" id="UP000814033"/>
    </source>
</evidence>
<gene>
    <name evidence="1" type="ORF">FA95DRAFT_1481670</name>
</gene>